<dbReference type="SUPFAM" id="SSF50475">
    <property type="entry name" value="FMN-binding split barrel"/>
    <property type="match status" value="1"/>
</dbReference>
<keyword evidence="3" id="KW-0288">FMN</keyword>
<evidence type="ECO:0000313" key="7">
    <source>
        <dbReference type="EMBL" id="KAK2075544.1"/>
    </source>
</evidence>
<dbReference type="PANTHER" id="PTHR33798:SF5">
    <property type="entry name" value="FLAVIN REDUCTASE LIKE DOMAIN-CONTAINING PROTEIN"/>
    <property type="match status" value="1"/>
</dbReference>
<comment type="caution">
    <text evidence="7">The sequence shown here is derived from an EMBL/GenBank/DDBJ whole genome shotgun (WGS) entry which is preliminary data.</text>
</comment>
<dbReference type="InterPro" id="IPR002563">
    <property type="entry name" value="Flavin_Rdtase-like_dom"/>
</dbReference>
<feature type="region of interest" description="Disordered" evidence="5">
    <location>
        <begin position="36"/>
        <end position="60"/>
    </location>
</feature>
<evidence type="ECO:0000256" key="5">
    <source>
        <dbReference type="SAM" id="MobiDB-lite"/>
    </source>
</evidence>
<evidence type="ECO:0000256" key="4">
    <source>
        <dbReference type="ARBA" id="ARBA00038054"/>
    </source>
</evidence>
<name>A0AAD9ID11_PROWI</name>
<comment type="cofactor">
    <cofactor evidence="1">
        <name>FMN</name>
        <dbReference type="ChEBI" id="CHEBI:58210"/>
    </cofactor>
</comment>
<dbReference type="GO" id="GO:0010181">
    <property type="term" value="F:FMN binding"/>
    <property type="evidence" value="ECO:0007669"/>
    <property type="project" value="InterPro"/>
</dbReference>
<dbReference type="Pfam" id="PF01613">
    <property type="entry name" value="Flavin_Reduct"/>
    <property type="match status" value="1"/>
</dbReference>
<keyword evidence="2" id="KW-0285">Flavoprotein</keyword>
<feature type="domain" description="Flavin reductase like" evidence="6">
    <location>
        <begin position="91"/>
        <end position="243"/>
    </location>
</feature>
<accession>A0AAD9ID11</accession>
<dbReference type="Proteomes" id="UP001255856">
    <property type="component" value="Unassembled WGS sequence"/>
</dbReference>
<evidence type="ECO:0000256" key="1">
    <source>
        <dbReference type="ARBA" id="ARBA00001917"/>
    </source>
</evidence>
<dbReference type="EMBL" id="JASFZW010000014">
    <property type="protein sequence ID" value="KAK2075544.1"/>
    <property type="molecule type" value="Genomic_DNA"/>
</dbReference>
<dbReference type="AlphaFoldDB" id="A0AAD9ID11"/>
<evidence type="ECO:0000256" key="2">
    <source>
        <dbReference type="ARBA" id="ARBA00022630"/>
    </source>
</evidence>
<dbReference type="PANTHER" id="PTHR33798">
    <property type="entry name" value="FLAVOPROTEIN OXYGENASE"/>
    <property type="match status" value="1"/>
</dbReference>
<comment type="similarity">
    <text evidence="4">Belongs to the flavoredoxin family.</text>
</comment>
<evidence type="ECO:0000259" key="6">
    <source>
        <dbReference type="SMART" id="SM00903"/>
    </source>
</evidence>
<gene>
    <name evidence="7" type="ORF">QBZ16_001652</name>
</gene>
<dbReference type="Gene3D" id="2.30.110.10">
    <property type="entry name" value="Electron Transport, Fmn-binding Protein, Chain A"/>
    <property type="match status" value="1"/>
</dbReference>
<keyword evidence="8" id="KW-1185">Reference proteome</keyword>
<dbReference type="InterPro" id="IPR012349">
    <property type="entry name" value="Split_barrel_FMN-bd"/>
</dbReference>
<reference evidence="7" key="1">
    <citation type="submission" date="2021-01" db="EMBL/GenBank/DDBJ databases">
        <authorList>
            <person name="Eckstrom K.M.E."/>
        </authorList>
    </citation>
    <scope>NUCLEOTIDE SEQUENCE</scope>
    <source>
        <strain evidence="7">UVCC 0001</strain>
    </source>
</reference>
<evidence type="ECO:0000256" key="3">
    <source>
        <dbReference type="ARBA" id="ARBA00022643"/>
    </source>
</evidence>
<protein>
    <recommendedName>
        <fullName evidence="6">Flavin reductase like domain-containing protein</fullName>
    </recommendedName>
</protein>
<dbReference type="SMART" id="SM00903">
    <property type="entry name" value="Flavin_Reduct"/>
    <property type="match status" value="1"/>
</dbReference>
<proteinExistence type="inferred from homology"/>
<organism evidence="7 8">
    <name type="scientific">Prototheca wickerhamii</name>
    <dbReference type="NCBI Taxonomy" id="3111"/>
    <lineage>
        <taxon>Eukaryota</taxon>
        <taxon>Viridiplantae</taxon>
        <taxon>Chlorophyta</taxon>
        <taxon>core chlorophytes</taxon>
        <taxon>Trebouxiophyceae</taxon>
        <taxon>Chlorellales</taxon>
        <taxon>Chlorellaceae</taxon>
        <taxon>Prototheca</taxon>
    </lineage>
</organism>
<evidence type="ECO:0000313" key="8">
    <source>
        <dbReference type="Proteomes" id="UP001255856"/>
    </source>
</evidence>
<feature type="compositionally biased region" description="Polar residues" evidence="5">
    <location>
        <begin position="41"/>
        <end position="54"/>
    </location>
</feature>
<sequence>MDSHVRECALAFIAGGAALAGVTRILRGPRRPSALAKATRDFSQPAKNIRSTTPHPEWVPGEAQPAPFPPEYHTVDPAHTPASELYPLVISSIVPRPIGFVSSVSADGKSTNLAPFSYFGTMGHDPPTLAIGFAAARHRDHGRKDTLVNVLETGELVVNIISEWYVEAANHCCGNFDYGENEFELSGLHPIASKKAQSAVQLECRLKNTQDIVNKDGKITGTIVIAEVVLMHIAEGVAGKSPSGKLIVDIEKYRPISRLGGNTYGRVLEIFDLPRPDRGPAEKPLHYTSKPE</sequence>